<accession>A0A2N3L105</accession>
<evidence type="ECO:0000256" key="1">
    <source>
        <dbReference type="SAM" id="Phobius"/>
    </source>
</evidence>
<dbReference type="Proteomes" id="UP000233332">
    <property type="component" value="Unassembled WGS sequence"/>
</dbReference>
<keyword evidence="1" id="KW-1133">Transmembrane helix</keyword>
<dbReference type="EMBL" id="NXGX01000014">
    <property type="protein sequence ID" value="PKR56400.1"/>
    <property type="molecule type" value="Genomic_DNA"/>
</dbReference>
<organism evidence="2 3">
    <name type="scientific">Thalassospira lohafexi</name>
    <dbReference type="NCBI Taxonomy" id="744227"/>
    <lineage>
        <taxon>Bacteria</taxon>
        <taxon>Pseudomonadati</taxon>
        <taxon>Pseudomonadota</taxon>
        <taxon>Alphaproteobacteria</taxon>
        <taxon>Rhodospirillales</taxon>
        <taxon>Thalassospiraceae</taxon>
        <taxon>Thalassospira</taxon>
    </lineage>
</organism>
<proteinExistence type="predicted"/>
<comment type="caution">
    <text evidence="2">The sequence shown here is derived from an EMBL/GenBank/DDBJ whole genome shotgun (WGS) entry which is preliminary data.</text>
</comment>
<keyword evidence="3" id="KW-1185">Reference proteome</keyword>
<reference evidence="2 3" key="1">
    <citation type="submission" date="2017-09" db="EMBL/GenBank/DDBJ databases">
        <title>Biodiversity and function of Thalassospira species in the particle-attached aromatic-hydrocarbon-degrading consortia from the surface seawater of the China South Sea.</title>
        <authorList>
            <person name="Dong C."/>
            <person name="Lai Q."/>
            <person name="Shao Z."/>
        </authorList>
    </citation>
    <scope>NUCLEOTIDE SEQUENCE [LARGE SCALE GENOMIC DNA]</scope>
    <source>
        <strain evidence="2 3">139Z-12</strain>
    </source>
</reference>
<sequence>MWLLGPFIARYRRRTAFFAAAALAAIVYGLVEQSTRPEMQAWYWPTISGAITFILTRFIISRILARFVGGVRRHLH</sequence>
<feature type="transmembrane region" description="Helical" evidence="1">
    <location>
        <begin position="41"/>
        <end position="60"/>
    </location>
</feature>
<name>A0A2N3L105_9PROT</name>
<dbReference type="AlphaFoldDB" id="A0A2N3L105"/>
<gene>
    <name evidence="2" type="ORF">COO92_21105</name>
</gene>
<dbReference type="RefSeq" id="WP_101304912.1">
    <property type="nucleotide sequence ID" value="NZ_NXGX01000014.1"/>
</dbReference>
<evidence type="ECO:0000313" key="3">
    <source>
        <dbReference type="Proteomes" id="UP000233332"/>
    </source>
</evidence>
<evidence type="ECO:0000313" key="2">
    <source>
        <dbReference type="EMBL" id="PKR56400.1"/>
    </source>
</evidence>
<keyword evidence="1" id="KW-0472">Membrane</keyword>
<keyword evidence="1" id="KW-0812">Transmembrane</keyword>
<protein>
    <submittedName>
        <fullName evidence="2">Uncharacterized protein</fullName>
    </submittedName>
</protein>